<reference evidence="1" key="2">
    <citation type="submission" date="2020-09" db="EMBL/GenBank/DDBJ databases">
        <authorList>
            <person name="Sun Q."/>
            <person name="Zhou Y."/>
        </authorList>
    </citation>
    <scope>NUCLEOTIDE SEQUENCE</scope>
    <source>
        <strain evidence="1">CGMCC 4.7403</strain>
    </source>
</reference>
<reference evidence="1" key="1">
    <citation type="journal article" date="2014" name="Int. J. Syst. Evol. Microbiol.">
        <title>Complete genome sequence of Corynebacterium casei LMG S-19264T (=DSM 44701T), isolated from a smear-ripened cheese.</title>
        <authorList>
            <consortium name="US DOE Joint Genome Institute (JGI-PGF)"/>
            <person name="Walter F."/>
            <person name="Albersmeier A."/>
            <person name="Kalinowski J."/>
            <person name="Ruckert C."/>
        </authorList>
    </citation>
    <scope>NUCLEOTIDE SEQUENCE</scope>
    <source>
        <strain evidence="1">CGMCC 4.7403</strain>
    </source>
</reference>
<dbReference type="EMBL" id="BNAT01000058">
    <property type="protein sequence ID" value="GHE63819.1"/>
    <property type="molecule type" value="Genomic_DNA"/>
</dbReference>
<gene>
    <name evidence="1" type="ORF">GCM10017771_87170</name>
</gene>
<name>A0A919DNN9_9ACTN</name>
<dbReference type="AlphaFoldDB" id="A0A919DNN9"/>
<comment type="caution">
    <text evidence="1">The sequence shown here is derived from an EMBL/GenBank/DDBJ whole genome shotgun (WGS) entry which is preliminary data.</text>
</comment>
<dbReference type="Proteomes" id="UP000603227">
    <property type="component" value="Unassembled WGS sequence"/>
</dbReference>
<proteinExistence type="predicted"/>
<evidence type="ECO:0000313" key="2">
    <source>
        <dbReference type="Proteomes" id="UP000603227"/>
    </source>
</evidence>
<keyword evidence="2" id="KW-1185">Reference proteome</keyword>
<organism evidence="1 2">
    <name type="scientific">Streptomyces capitiformicae</name>
    <dbReference type="NCBI Taxonomy" id="2014920"/>
    <lineage>
        <taxon>Bacteria</taxon>
        <taxon>Bacillati</taxon>
        <taxon>Actinomycetota</taxon>
        <taxon>Actinomycetes</taxon>
        <taxon>Kitasatosporales</taxon>
        <taxon>Streptomycetaceae</taxon>
        <taxon>Streptomyces</taxon>
    </lineage>
</organism>
<evidence type="ECO:0000313" key="1">
    <source>
        <dbReference type="EMBL" id="GHE63819.1"/>
    </source>
</evidence>
<sequence>MALCITALRSTQHSTDGGSSETEVNAFAVIPWMCSPPVDRTVTPVANRAITSRSEAGTPSVARCAVGSSVDREFMSLPSGIPWMWNLRGAQNDLGIVR</sequence>
<protein>
    <submittedName>
        <fullName evidence="1">Uncharacterized protein</fullName>
    </submittedName>
</protein>
<accession>A0A919DNN9</accession>